<accession>A0AAD9JNC6</accession>
<gene>
    <name evidence="3" type="ORF">LSH36_214g01037</name>
</gene>
<name>A0AAD9JNC6_9ANNE</name>
<dbReference type="AlphaFoldDB" id="A0AAD9JNC6"/>
<keyword evidence="1" id="KW-1133">Transmembrane helix</keyword>
<feature type="transmembrane region" description="Helical" evidence="1">
    <location>
        <begin position="218"/>
        <end position="237"/>
    </location>
</feature>
<comment type="caution">
    <text evidence="3">The sequence shown here is derived from an EMBL/GenBank/DDBJ whole genome shotgun (WGS) entry which is preliminary data.</text>
</comment>
<evidence type="ECO:0000256" key="1">
    <source>
        <dbReference type="SAM" id="Phobius"/>
    </source>
</evidence>
<sequence length="662" mass="76779">MTMLSNQAQLQKPSLKITFEKEEKGLDREIFRRKLASLLTPARGYDIKFRMPRIMIIPMPPVSLSYKEGAVSYITGFVVKMVQNRMSCPKCLDVLSVSRNIRSHIPSVVFADNSALFHPSPGVHKVCVKSEKSFQRMRKVASGKLLQELKQVDRSKVSEANSHNTNTNDLNLGPNVNVIYEHNMKVFTIMPIRRNILDYLYRSPLCHYGPKFTLRYHLYLDSILVFLLLSLLLFHYFTFMPNMENVEPRVSNPRFVRELLKQTDDNFTILLALVDTSFVDMAFNFYITSIKPCGINNYLFVGVSTAACDYLRRKGISCYTYIEDSDADVESAFNSPAFLRKTNLRTEMILDALLAGITVLQTDVDVIFRKNPFPEMLVSDSDISVLWDYSSINAGFLLIRANERTVWIYDQVKKKTRRYTMNDQIALDYTVNACSVYKYCRMTVLETSRFQNGKSYFEDGHRIFSGDNPCTNCVVIHNNYIVSKSAKVYRFKENHMWYNNENEYYTSQKNNYITFDMSEAFTFEEQRKALANALAFGQILGRIVILPKFRCENGVKLCAMNSLFKISQFDKFFLNRYRESTFLSHPQVPSEVTISTKQVSLRNITVITSNNIIQYFGVEESRVLFLQSPQKINIRFSNIREGNNIWRNLEMALMPCDYRQFC</sequence>
<dbReference type="GO" id="GO:0016757">
    <property type="term" value="F:glycosyltransferase activity"/>
    <property type="evidence" value="ECO:0007669"/>
    <property type="project" value="TreeGrafter"/>
</dbReference>
<dbReference type="PANTHER" id="PTHR47032:SF1">
    <property type="entry name" value="UDP-D-XYLOSE:L-FUCOSE ALPHA-1,3-D-XYLOSYLTRANSFERASE-RELATED"/>
    <property type="match status" value="1"/>
</dbReference>
<dbReference type="InterPro" id="IPR005069">
    <property type="entry name" value="Nucl-diP-sugar_transferase"/>
</dbReference>
<dbReference type="GO" id="GO:0005794">
    <property type="term" value="C:Golgi apparatus"/>
    <property type="evidence" value="ECO:0007669"/>
    <property type="project" value="TreeGrafter"/>
</dbReference>
<feature type="domain" description="Nucleotide-diphospho-sugar transferase" evidence="2">
    <location>
        <begin position="294"/>
        <end position="491"/>
    </location>
</feature>
<keyword evidence="4" id="KW-1185">Reference proteome</keyword>
<proteinExistence type="predicted"/>
<protein>
    <recommendedName>
        <fullName evidence="2">Nucleotide-diphospho-sugar transferase domain-containing protein</fullName>
    </recommendedName>
</protein>
<evidence type="ECO:0000313" key="4">
    <source>
        <dbReference type="Proteomes" id="UP001208570"/>
    </source>
</evidence>
<evidence type="ECO:0000259" key="2">
    <source>
        <dbReference type="Pfam" id="PF03407"/>
    </source>
</evidence>
<dbReference type="Pfam" id="PF03407">
    <property type="entry name" value="Nucleotid_trans"/>
    <property type="match status" value="1"/>
</dbReference>
<dbReference type="EMBL" id="JAODUP010000214">
    <property type="protein sequence ID" value="KAK2156393.1"/>
    <property type="molecule type" value="Genomic_DNA"/>
</dbReference>
<dbReference type="PANTHER" id="PTHR47032">
    <property type="entry name" value="UDP-D-XYLOSE:L-FUCOSE ALPHA-1,3-D-XYLOSYLTRANSFERASE-RELATED"/>
    <property type="match status" value="1"/>
</dbReference>
<evidence type="ECO:0000313" key="3">
    <source>
        <dbReference type="EMBL" id="KAK2156393.1"/>
    </source>
</evidence>
<organism evidence="3 4">
    <name type="scientific">Paralvinella palmiformis</name>
    <dbReference type="NCBI Taxonomy" id="53620"/>
    <lineage>
        <taxon>Eukaryota</taxon>
        <taxon>Metazoa</taxon>
        <taxon>Spiralia</taxon>
        <taxon>Lophotrochozoa</taxon>
        <taxon>Annelida</taxon>
        <taxon>Polychaeta</taxon>
        <taxon>Sedentaria</taxon>
        <taxon>Canalipalpata</taxon>
        <taxon>Terebellida</taxon>
        <taxon>Terebelliformia</taxon>
        <taxon>Alvinellidae</taxon>
        <taxon>Paralvinella</taxon>
    </lineage>
</organism>
<dbReference type="Proteomes" id="UP001208570">
    <property type="component" value="Unassembled WGS sequence"/>
</dbReference>
<keyword evidence="1" id="KW-0472">Membrane</keyword>
<reference evidence="3" key="1">
    <citation type="journal article" date="2023" name="Mol. Biol. Evol.">
        <title>Third-Generation Sequencing Reveals the Adaptive Role of the Epigenome in Three Deep-Sea Polychaetes.</title>
        <authorList>
            <person name="Perez M."/>
            <person name="Aroh O."/>
            <person name="Sun Y."/>
            <person name="Lan Y."/>
            <person name="Juniper S.K."/>
            <person name="Young C.R."/>
            <person name="Angers B."/>
            <person name="Qian P.Y."/>
        </authorList>
    </citation>
    <scope>NUCLEOTIDE SEQUENCE</scope>
    <source>
        <strain evidence="3">P08H-3</strain>
    </source>
</reference>
<keyword evidence="1" id="KW-0812">Transmembrane</keyword>
<dbReference type="InterPro" id="IPR052636">
    <property type="entry name" value="UDP-D-xylose:L-fucose_XylT"/>
</dbReference>